<reference evidence="1" key="1">
    <citation type="submission" date="2014-03" db="EMBL/GenBank/DDBJ databases">
        <title>The sialotranscriptome of Amblyomma triste, Amblyomma parvum and Amblyomma cajennense ticks, uncovered by 454-based RNA-seq.</title>
        <authorList>
            <person name="Garcia G.R."/>
            <person name="Gardinassi L.G."/>
            <person name="Ribeiro J.M."/>
            <person name="Anatriello E."/>
            <person name="Ferreira B.R."/>
            <person name="Moreira H.N."/>
            <person name="Mafra C."/>
            <person name="Olegario M.M."/>
            <person name="Szabo P.J."/>
            <person name="Miranda-Santos I.K."/>
            <person name="Maruyama S.R."/>
        </authorList>
    </citation>
    <scope>NUCLEOTIDE SEQUENCE</scope>
    <source>
        <strain evidence="1">Uberlandia</strain>
        <tissue evidence="1">Salivary glands</tissue>
    </source>
</reference>
<dbReference type="InterPro" id="IPR012674">
    <property type="entry name" value="Calycin"/>
</dbReference>
<protein>
    <submittedName>
        <fullName evidence="1">Putative lipocalin-3 1</fullName>
    </submittedName>
</protein>
<dbReference type="Pfam" id="PF02098">
    <property type="entry name" value="His_binding"/>
    <property type="match status" value="1"/>
</dbReference>
<dbReference type="GO" id="GO:0043176">
    <property type="term" value="F:amine binding"/>
    <property type="evidence" value="ECO:0007669"/>
    <property type="project" value="InterPro"/>
</dbReference>
<dbReference type="AlphaFoldDB" id="A0A023FRS0"/>
<dbReference type="InterPro" id="IPR002970">
    <property type="entry name" value="Tick_his-bd"/>
</dbReference>
<name>A0A023FRS0_AMBCJ</name>
<dbReference type="EMBL" id="GBBK01000438">
    <property type="protein sequence ID" value="JAC24044.1"/>
    <property type="molecule type" value="mRNA"/>
</dbReference>
<dbReference type="GO" id="GO:0030682">
    <property type="term" value="P:symbiont-mediated perturbation of host defenses"/>
    <property type="evidence" value="ECO:0007669"/>
    <property type="project" value="InterPro"/>
</dbReference>
<accession>A0A023FRS0</accession>
<organism evidence="1">
    <name type="scientific">Amblyomma cajennense</name>
    <name type="common">Cayenne tick</name>
    <name type="synonym">Acarus cajennensis</name>
    <dbReference type="NCBI Taxonomy" id="34607"/>
    <lineage>
        <taxon>Eukaryota</taxon>
        <taxon>Metazoa</taxon>
        <taxon>Ecdysozoa</taxon>
        <taxon>Arthropoda</taxon>
        <taxon>Chelicerata</taxon>
        <taxon>Arachnida</taxon>
        <taxon>Acari</taxon>
        <taxon>Parasitiformes</taxon>
        <taxon>Ixodida</taxon>
        <taxon>Ixodoidea</taxon>
        <taxon>Ixodidae</taxon>
        <taxon>Amblyomminae</taxon>
        <taxon>Amblyomma</taxon>
    </lineage>
</organism>
<dbReference type="SUPFAM" id="SSF50814">
    <property type="entry name" value="Lipocalins"/>
    <property type="match status" value="1"/>
</dbReference>
<evidence type="ECO:0000313" key="1">
    <source>
        <dbReference type="EMBL" id="JAC24044.1"/>
    </source>
</evidence>
<dbReference type="Gene3D" id="2.40.128.20">
    <property type="match status" value="1"/>
</dbReference>
<sequence length="180" mass="20479">MEGVNYFTIAFILAAGISITGSTPTTGHLYNALNTGDRIWVYKRSYELHDENNDLHTCVAAQRTYLTTSSYQFIQNYLAGKTRHTEELFATIAQGPRGLPILDVSKKPETHGQVYTLEHWNEEQHCAVLTVELFGKTQCELHVWEQDIKRYTPSTCDTVYASICYEQHTVFSSDCLNPAY</sequence>
<proteinExistence type="evidence at transcript level"/>